<dbReference type="Pfam" id="PF15227">
    <property type="entry name" value="zf-C3HC4_4"/>
    <property type="match status" value="1"/>
</dbReference>
<dbReference type="InterPro" id="IPR001870">
    <property type="entry name" value="B30.2/SPRY"/>
</dbReference>
<dbReference type="InterPro" id="IPR000315">
    <property type="entry name" value="Znf_B-box"/>
</dbReference>
<dbReference type="InterPro" id="IPR050143">
    <property type="entry name" value="TRIM/RBCC"/>
</dbReference>
<reference evidence="9" key="2">
    <citation type="submission" date="2025-09" db="UniProtKB">
        <authorList>
            <consortium name="Ensembl"/>
        </authorList>
    </citation>
    <scope>IDENTIFICATION</scope>
</reference>
<dbReference type="InterPro" id="IPR006574">
    <property type="entry name" value="PRY"/>
</dbReference>
<feature type="domain" description="RING-type" evidence="6">
    <location>
        <begin position="16"/>
        <end position="56"/>
    </location>
</feature>
<dbReference type="InterPro" id="IPR017907">
    <property type="entry name" value="Znf_RING_CS"/>
</dbReference>
<name>A0A8C8S428_9SAUR</name>
<dbReference type="InterPro" id="IPR013320">
    <property type="entry name" value="ConA-like_dom_sf"/>
</dbReference>
<dbReference type="SUPFAM" id="SSF57850">
    <property type="entry name" value="RING/U-box"/>
    <property type="match status" value="1"/>
</dbReference>
<dbReference type="CDD" id="cd16594">
    <property type="entry name" value="RING-HC_TRIM7-like_C-IV"/>
    <property type="match status" value="1"/>
</dbReference>
<dbReference type="InterPro" id="IPR003877">
    <property type="entry name" value="SPRY_dom"/>
</dbReference>
<feature type="coiled-coil region" evidence="5">
    <location>
        <begin position="134"/>
        <end position="205"/>
    </location>
</feature>
<evidence type="ECO:0008006" key="11">
    <source>
        <dbReference type="Google" id="ProtNLM"/>
    </source>
</evidence>
<accession>A0A8C8S428</accession>
<evidence type="ECO:0000256" key="1">
    <source>
        <dbReference type="ARBA" id="ARBA00022723"/>
    </source>
</evidence>
<keyword evidence="3" id="KW-0862">Zinc</keyword>
<dbReference type="Pfam" id="PF13765">
    <property type="entry name" value="PRY"/>
    <property type="match status" value="1"/>
</dbReference>
<keyword evidence="5" id="KW-0175">Coiled coil</keyword>
<dbReference type="Ensembl" id="ENSPCET00000014573.1">
    <property type="protein sequence ID" value="ENSPCEP00000014053.1"/>
    <property type="gene ID" value="ENSPCEG00000011129.1"/>
</dbReference>
<dbReference type="AlphaFoldDB" id="A0A8C8S428"/>
<dbReference type="PRINTS" id="PR01407">
    <property type="entry name" value="BUTYPHLNCDUF"/>
</dbReference>
<dbReference type="CDD" id="cd12888">
    <property type="entry name" value="SPRY_PRY_TRIM7_like"/>
    <property type="match status" value="1"/>
</dbReference>
<dbReference type="InterPro" id="IPR003879">
    <property type="entry name" value="Butyrophylin_SPRY"/>
</dbReference>
<dbReference type="PROSITE" id="PS00518">
    <property type="entry name" value="ZF_RING_1"/>
    <property type="match status" value="1"/>
</dbReference>
<dbReference type="PROSITE" id="PS50188">
    <property type="entry name" value="B302_SPRY"/>
    <property type="match status" value="1"/>
</dbReference>
<dbReference type="Proteomes" id="UP000694393">
    <property type="component" value="Unplaced"/>
</dbReference>
<evidence type="ECO:0000256" key="3">
    <source>
        <dbReference type="ARBA" id="ARBA00022833"/>
    </source>
</evidence>
<dbReference type="SMART" id="SM00449">
    <property type="entry name" value="SPRY"/>
    <property type="match status" value="1"/>
</dbReference>
<evidence type="ECO:0000313" key="10">
    <source>
        <dbReference type="Proteomes" id="UP000694393"/>
    </source>
</evidence>
<dbReference type="CDD" id="cd19762">
    <property type="entry name" value="Bbox2_TRIM7-like"/>
    <property type="match status" value="1"/>
</dbReference>
<evidence type="ECO:0000256" key="4">
    <source>
        <dbReference type="PROSITE-ProRule" id="PRU00024"/>
    </source>
</evidence>
<dbReference type="Gene3D" id="3.30.40.10">
    <property type="entry name" value="Zinc/RING finger domain, C3HC4 (zinc finger)"/>
    <property type="match status" value="1"/>
</dbReference>
<dbReference type="Pfam" id="PF00643">
    <property type="entry name" value="zf-B_box"/>
    <property type="match status" value="1"/>
</dbReference>
<feature type="domain" description="B30.2/SPRY" evidence="8">
    <location>
        <begin position="278"/>
        <end position="502"/>
    </location>
</feature>
<dbReference type="Pfam" id="PF00622">
    <property type="entry name" value="SPRY"/>
    <property type="match status" value="1"/>
</dbReference>
<proteinExistence type="predicted"/>
<dbReference type="Gene3D" id="3.30.160.60">
    <property type="entry name" value="Classic Zinc Finger"/>
    <property type="match status" value="1"/>
</dbReference>
<reference evidence="9" key="1">
    <citation type="submission" date="2025-08" db="UniProtKB">
        <authorList>
            <consortium name="Ensembl"/>
        </authorList>
    </citation>
    <scope>IDENTIFICATION</scope>
</reference>
<dbReference type="SMART" id="SM00336">
    <property type="entry name" value="BBOX"/>
    <property type="match status" value="1"/>
</dbReference>
<dbReference type="Gene3D" id="2.60.120.920">
    <property type="match status" value="2"/>
</dbReference>
<evidence type="ECO:0000259" key="6">
    <source>
        <dbReference type="PROSITE" id="PS50089"/>
    </source>
</evidence>
<keyword evidence="10" id="KW-1185">Reference proteome</keyword>
<keyword evidence="1" id="KW-0479">Metal-binding</keyword>
<dbReference type="GO" id="GO:0008270">
    <property type="term" value="F:zinc ion binding"/>
    <property type="evidence" value="ECO:0007669"/>
    <property type="project" value="UniProtKB-KW"/>
</dbReference>
<evidence type="ECO:0000313" key="9">
    <source>
        <dbReference type="Ensembl" id="ENSPCEP00000014053.1"/>
    </source>
</evidence>
<sequence length="502" mass="56960">MAAADLEKTLQDETICPICQEYFKDPVLLDCDHNFCRACIMHYWEGSQTVSCPQCRQTCSLTNLRPNKLLRTIVEAVWALRLQSLREAETERLCEKHREALKLFCKEDEIPICVMCDRSKEHRNHTVIPAEVAASDFKEKIQAHLKTLREEKKNLLKCKRQKIVSEFQQLRQFLEEQERLLLAQLEKLDRENVKLNENVTKISVEIAHLSELISEVEGKCQKPTNEFLQVRLMKYNHVKLFLSRCEKGKFEQPEEISPELEKGLSDFSQKTVALVETVKTFKGLSSAPNTLILPPVTLTLDPDTAHPFLVLSEDGKCVNWKDTWQDLSFFFGHRHQNLPNNPERFDTERCVLGRAGFTSGRHCWEVEVGGGEGWSVGVARESVPRKGEISLSPEEQIWAVGVARESVGRKGGISLSPEGGIWAVGRWGDQFRALTSPATPLPQSRAPSRIRVCLDCDRGQVTFFGAGDEAPIFTFPPGSVPGERIRPWLWVGGIDTRLQLCP</sequence>
<dbReference type="SUPFAM" id="SSF49899">
    <property type="entry name" value="Concanavalin A-like lectins/glucanases"/>
    <property type="match status" value="2"/>
</dbReference>
<dbReference type="InterPro" id="IPR043136">
    <property type="entry name" value="B30.2/SPRY_sf"/>
</dbReference>
<feature type="domain" description="B box-type" evidence="7">
    <location>
        <begin position="89"/>
        <end position="130"/>
    </location>
</feature>
<dbReference type="PROSITE" id="PS50089">
    <property type="entry name" value="ZF_RING_2"/>
    <property type="match status" value="1"/>
</dbReference>
<dbReference type="SUPFAM" id="SSF57845">
    <property type="entry name" value="B-box zinc-binding domain"/>
    <property type="match status" value="1"/>
</dbReference>
<dbReference type="PROSITE" id="PS50119">
    <property type="entry name" value="ZF_BBOX"/>
    <property type="match status" value="1"/>
</dbReference>
<evidence type="ECO:0000256" key="5">
    <source>
        <dbReference type="SAM" id="Coils"/>
    </source>
</evidence>
<dbReference type="InterPro" id="IPR013083">
    <property type="entry name" value="Znf_RING/FYVE/PHD"/>
</dbReference>
<protein>
    <recommendedName>
        <fullName evidence="11">Zinc finger protein RFP-like</fullName>
    </recommendedName>
</protein>
<dbReference type="SMART" id="SM00589">
    <property type="entry name" value="PRY"/>
    <property type="match status" value="1"/>
</dbReference>
<keyword evidence="2 4" id="KW-0863">Zinc-finger</keyword>
<dbReference type="InterPro" id="IPR001841">
    <property type="entry name" value="Znf_RING"/>
</dbReference>
<organism evidence="9 10">
    <name type="scientific">Pelusios castaneus</name>
    <name type="common">West African mud turtle</name>
    <dbReference type="NCBI Taxonomy" id="367368"/>
    <lineage>
        <taxon>Eukaryota</taxon>
        <taxon>Metazoa</taxon>
        <taxon>Chordata</taxon>
        <taxon>Craniata</taxon>
        <taxon>Vertebrata</taxon>
        <taxon>Euteleostomi</taxon>
        <taxon>Archelosauria</taxon>
        <taxon>Testudinata</taxon>
        <taxon>Testudines</taxon>
        <taxon>Pleurodira</taxon>
        <taxon>Pelomedusidae</taxon>
        <taxon>Pelusios</taxon>
    </lineage>
</organism>
<evidence type="ECO:0000259" key="8">
    <source>
        <dbReference type="PROSITE" id="PS50188"/>
    </source>
</evidence>
<dbReference type="SMART" id="SM00184">
    <property type="entry name" value="RING"/>
    <property type="match status" value="1"/>
</dbReference>
<evidence type="ECO:0000259" key="7">
    <source>
        <dbReference type="PROSITE" id="PS50119"/>
    </source>
</evidence>
<dbReference type="PANTHER" id="PTHR24103">
    <property type="entry name" value="E3 UBIQUITIN-PROTEIN LIGASE TRIM"/>
    <property type="match status" value="1"/>
</dbReference>
<evidence type="ECO:0000256" key="2">
    <source>
        <dbReference type="ARBA" id="ARBA00022771"/>
    </source>
</evidence>